<sequence length="200" mass="21250">MRVGGGQLLGVVAIALFISVVDLTHNRLGRHILLADAAGIAAYIGLSLVIAAFETIPFWPVLIAVTALWGAATLLAPPAGQDVKAAPSPRPGAPVKLATVFGASLLMVAFGNLLKGLIVTFPYSGVLVVIETRDHLTAFSRNFTRNSISLVAFFTGYHLLQAQGRPWALAAAWTAFAVCVGLLHLWSRTAEARKNEPRLM</sequence>
<protein>
    <submittedName>
        <fullName evidence="2">Uncharacterized protein</fullName>
    </submittedName>
</protein>
<keyword evidence="1" id="KW-1133">Transmembrane helix</keyword>
<feature type="transmembrane region" description="Helical" evidence="1">
    <location>
        <begin position="58"/>
        <end position="76"/>
    </location>
</feature>
<keyword evidence="3" id="KW-1185">Reference proteome</keyword>
<name>A0ABP6HA38_9ACTN</name>
<dbReference type="Proteomes" id="UP001501842">
    <property type="component" value="Unassembled WGS sequence"/>
</dbReference>
<feature type="transmembrane region" description="Helical" evidence="1">
    <location>
        <begin position="32"/>
        <end position="52"/>
    </location>
</feature>
<proteinExistence type="predicted"/>
<accession>A0ABP6HA38</accession>
<feature type="transmembrane region" description="Helical" evidence="1">
    <location>
        <begin position="97"/>
        <end position="123"/>
    </location>
</feature>
<evidence type="ECO:0000256" key="1">
    <source>
        <dbReference type="SAM" id="Phobius"/>
    </source>
</evidence>
<gene>
    <name evidence="2" type="ORF">GCM10010439_72220</name>
</gene>
<evidence type="ECO:0000313" key="2">
    <source>
        <dbReference type="EMBL" id="GAA2738379.1"/>
    </source>
</evidence>
<feature type="transmembrane region" description="Helical" evidence="1">
    <location>
        <begin position="143"/>
        <end position="160"/>
    </location>
</feature>
<reference evidence="3" key="1">
    <citation type="journal article" date="2019" name="Int. J. Syst. Evol. Microbiol.">
        <title>The Global Catalogue of Microorganisms (GCM) 10K type strain sequencing project: providing services to taxonomists for standard genome sequencing and annotation.</title>
        <authorList>
            <consortium name="The Broad Institute Genomics Platform"/>
            <consortium name="The Broad Institute Genome Sequencing Center for Infectious Disease"/>
            <person name="Wu L."/>
            <person name="Ma J."/>
        </authorList>
    </citation>
    <scope>NUCLEOTIDE SEQUENCE [LARGE SCALE GENOMIC DNA]</scope>
    <source>
        <strain evidence="3">JCM 8201</strain>
    </source>
</reference>
<comment type="caution">
    <text evidence="2">The sequence shown here is derived from an EMBL/GenBank/DDBJ whole genome shotgun (WGS) entry which is preliminary data.</text>
</comment>
<organism evidence="2 3">
    <name type="scientific">Actinocorallia aurantiaca</name>
    <dbReference type="NCBI Taxonomy" id="46204"/>
    <lineage>
        <taxon>Bacteria</taxon>
        <taxon>Bacillati</taxon>
        <taxon>Actinomycetota</taxon>
        <taxon>Actinomycetes</taxon>
        <taxon>Streptosporangiales</taxon>
        <taxon>Thermomonosporaceae</taxon>
        <taxon>Actinocorallia</taxon>
    </lineage>
</organism>
<evidence type="ECO:0000313" key="3">
    <source>
        <dbReference type="Proteomes" id="UP001501842"/>
    </source>
</evidence>
<feature type="transmembrane region" description="Helical" evidence="1">
    <location>
        <begin position="6"/>
        <end position="25"/>
    </location>
</feature>
<dbReference type="EMBL" id="BAAATZ010000037">
    <property type="protein sequence ID" value="GAA2738379.1"/>
    <property type="molecule type" value="Genomic_DNA"/>
</dbReference>
<keyword evidence="1" id="KW-0472">Membrane</keyword>
<keyword evidence="1" id="KW-0812">Transmembrane</keyword>
<feature type="transmembrane region" description="Helical" evidence="1">
    <location>
        <begin position="167"/>
        <end position="186"/>
    </location>
</feature>